<keyword evidence="3" id="KW-1185">Reference proteome</keyword>
<dbReference type="AlphaFoldDB" id="A0A7W1WWY0"/>
<evidence type="ECO:0000313" key="3">
    <source>
        <dbReference type="Proteomes" id="UP000538931"/>
    </source>
</evidence>
<name>A0A7W1WWY0_9GAMM</name>
<keyword evidence="1" id="KW-1133">Transmembrane helix</keyword>
<evidence type="ECO:0000313" key="2">
    <source>
        <dbReference type="EMBL" id="MBA4501744.1"/>
    </source>
</evidence>
<gene>
    <name evidence="2" type="ORF">H1S06_05135</name>
</gene>
<keyword evidence="1" id="KW-0472">Membrane</keyword>
<proteinExistence type="predicted"/>
<reference evidence="2 3" key="1">
    <citation type="submission" date="2020-07" db="EMBL/GenBank/DDBJ databases">
        <title>Bacterium isolated from marien macroalgae.</title>
        <authorList>
            <person name="Zhu K."/>
            <person name="Lu D."/>
            <person name="Du Z."/>
        </authorList>
    </citation>
    <scope>NUCLEOTIDE SEQUENCE [LARGE SCALE GENOMIC DNA]</scope>
    <source>
        <strain evidence="2 3">3-1745</strain>
    </source>
</reference>
<keyword evidence="1" id="KW-0812">Transmembrane</keyword>
<feature type="transmembrane region" description="Helical" evidence="1">
    <location>
        <begin position="37"/>
        <end position="58"/>
    </location>
</feature>
<comment type="caution">
    <text evidence="2">The sequence shown here is derived from an EMBL/GenBank/DDBJ whole genome shotgun (WGS) entry which is preliminary data.</text>
</comment>
<dbReference type="EMBL" id="JACEMT010000040">
    <property type="protein sequence ID" value="MBA4501744.1"/>
    <property type="molecule type" value="Genomic_DNA"/>
</dbReference>
<organism evidence="2 3">
    <name type="scientific">Marinobacterium marinum</name>
    <dbReference type="NCBI Taxonomy" id="2756129"/>
    <lineage>
        <taxon>Bacteria</taxon>
        <taxon>Pseudomonadati</taxon>
        <taxon>Pseudomonadota</taxon>
        <taxon>Gammaproteobacteria</taxon>
        <taxon>Oceanospirillales</taxon>
        <taxon>Oceanospirillaceae</taxon>
        <taxon>Marinobacterium</taxon>
    </lineage>
</organism>
<evidence type="ECO:0000256" key="1">
    <source>
        <dbReference type="SAM" id="Phobius"/>
    </source>
</evidence>
<sequence length="64" mass="7037">MKQALSGRLIALTVLALVLFSPPLLLLFDRPAAWNFSTLPVVIYLVWAALIMLAALILERSDAD</sequence>
<accession>A0A7W1WWY0</accession>
<protein>
    <submittedName>
        <fullName evidence="2">Uncharacterized protein</fullName>
    </submittedName>
</protein>
<dbReference type="Proteomes" id="UP000538931">
    <property type="component" value="Unassembled WGS sequence"/>
</dbReference>